<evidence type="ECO:0000256" key="6">
    <source>
        <dbReference type="SAM" id="SignalP"/>
    </source>
</evidence>
<name>L9JRQ6_TUPCH</name>
<comment type="subcellular location">
    <subcellularLocation>
        <location evidence="1">Secreted</location>
    </subcellularLocation>
</comment>
<keyword evidence="9" id="KW-1185">Reference proteome</keyword>
<evidence type="ECO:0000256" key="5">
    <source>
        <dbReference type="PROSITE-ProRule" id="PRU00779"/>
    </source>
</evidence>
<organism evidence="8 9">
    <name type="scientific">Tupaia chinensis</name>
    <name type="common">Chinese tree shrew</name>
    <name type="synonym">Tupaia belangeri chinensis</name>
    <dbReference type="NCBI Taxonomy" id="246437"/>
    <lineage>
        <taxon>Eukaryota</taxon>
        <taxon>Metazoa</taxon>
        <taxon>Chordata</taxon>
        <taxon>Craniata</taxon>
        <taxon>Vertebrata</taxon>
        <taxon>Euteleostomi</taxon>
        <taxon>Mammalia</taxon>
        <taxon>Eutheria</taxon>
        <taxon>Euarchontoglires</taxon>
        <taxon>Scandentia</taxon>
        <taxon>Tupaiidae</taxon>
        <taxon>Tupaia</taxon>
    </lineage>
</organism>
<keyword evidence="3 6" id="KW-0732">Signal</keyword>
<dbReference type="Pfam" id="PF00088">
    <property type="entry name" value="Trefoil"/>
    <property type="match status" value="1"/>
</dbReference>
<dbReference type="FunFam" id="4.10.110.10:FF:000001">
    <property type="entry name" value="Trefoil factor 3"/>
    <property type="match status" value="1"/>
</dbReference>
<evidence type="ECO:0000256" key="2">
    <source>
        <dbReference type="ARBA" id="ARBA00022525"/>
    </source>
</evidence>
<evidence type="ECO:0000259" key="7">
    <source>
        <dbReference type="PROSITE" id="PS51448"/>
    </source>
</evidence>
<dbReference type="Proteomes" id="UP000011518">
    <property type="component" value="Unassembled WGS sequence"/>
</dbReference>
<evidence type="ECO:0000256" key="1">
    <source>
        <dbReference type="ARBA" id="ARBA00004613"/>
    </source>
</evidence>
<proteinExistence type="predicted"/>
<evidence type="ECO:0000256" key="4">
    <source>
        <dbReference type="ARBA" id="ARBA00023157"/>
    </source>
</evidence>
<dbReference type="EMBL" id="KB320951">
    <property type="protein sequence ID" value="ELW53201.1"/>
    <property type="molecule type" value="Genomic_DNA"/>
</dbReference>
<dbReference type="AlphaFoldDB" id="L9JRQ6"/>
<dbReference type="GO" id="GO:0005615">
    <property type="term" value="C:extracellular space"/>
    <property type="evidence" value="ECO:0007669"/>
    <property type="project" value="TreeGrafter"/>
</dbReference>
<reference evidence="9" key="1">
    <citation type="submission" date="2012-07" db="EMBL/GenBank/DDBJ databases">
        <title>Genome of the Chinese tree shrew, a rising model animal genetically related to primates.</title>
        <authorList>
            <person name="Zhang G."/>
            <person name="Fan Y."/>
            <person name="Yao Y."/>
            <person name="Huang Z."/>
        </authorList>
    </citation>
    <scope>NUCLEOTIDE SEQUENCE [LARGE SCALE GENOMIC DNA]</scope>
</reference>
<dbReference type="CDD" id="cd00111">
    <property type="entry name" value="Trefoil"/>
    <property type="match status" value="1"/>
</dbReference>
<feature type="disulfide bond" evidence="5">
    <location>
        <begin position="48"/>
        <end position="65"/>
    </location>
</feature>
<dbReference type="InterPro" id="IPR017994">
    <property type="entry name" value="P_trefoil_chordata"/>
</dbReference>
<dbReference type="InterPro" id="IPR017957">
    <property type="entry name" value="P_trefoil_CS"/>
</dbReference>
<dbReference type="SMART" id="SM00018">
    <property type="entry name" value="PD"/>
    <property type="match status" value="1"/>
</dbReference>
<evidence type="ECO:0000313" key="8">
    <source>
        <dbReference type="EMBL" id="ELW53201.1"/>
    </source>
</evidence>
<dbReference type="SUPFAM" id="SSF57492">
    <property type="entry name" value="Trefoil"/>
    <property type="match status" value="1"/>
</dbReference>
<keyword evidence="2" id="KW-0964">Secreted</keyword>
<feature type="disulfide bond" evidence="5">
    <location>
        <begin position="38"/>
        <end position="53"/>
    </location>
</feature>
<dbReference type="InterPro" id="IPR044913">
    <property type="entry name" value="P_trefoil_dom_sf"/>
</dbReference>
<accession>L9JRQ6</accession>
<dbReference type="PANTHER" id="PTHR13826:SF18">
    <property type="entry name" value="TREFOIL FACTOR 1"/>
    <property type="match status" value="1"/>
</dbReference>
<dbReference type="eggNOG" id="ENOG502S00P">
    <property type="taxonomic scope" value="Eukaryota"/>
</dbReference>
<dbReference type="PRINTS" id="PR00680">
    <property type="entry name" value="PTREFOIL"/>
</dbReference>
<reference evidence="9" key="2">
    <citation type="journal article" date="2013" name="Nat. Commun.">
        <title>Genome of the Chinese tree shrew.</title>
        <authorList>
            <person name="Fan Y."/>
            <person name="Huang Z.Y."/>
            <person name="Cao C.C."/>
            <person name="Chen C.S."/>
            <person name="Chen Y.X."/>
            <person name="Fan D.D."/>
            <person name="He J."/>
            <person name="Hou H.L."/>
            <person name="Hu L."/>
            <person name="Hu X.T."/>
            <person name="Jiang X.T."/>
            <person name="Lai R."/>
            <person name="Lang Y.S."/>
            <person name="Liang B."/>
            <person name="Liao S.G."/>
            <person name="Mu D."/>
            <person name="Ma Y.Y."/>
            <person name="Niu Y.Y."/>
            <person name="Sun X.Q."/>
            <person name="Xia J.Q."/>
            <person name="Xiao J."/>
            <person name="Xiong Z.Q."/>
            <person name="Xu L."/>
            <person name="Yang L."/>
            <person name="Zhang Y."/>
            <person name="Zhao W."/>
            <person name="Zhao X.D."/>
            <person name="Zheng Y.T."/>
            <person name="Zhou J.M."/>
            <person name="Zhu Y.B."/>
            <person name="Zhang G.J."/>
            <person name="Wang J."/>
            <person name="Yao Y.G."/>
        </authorList>
    </citation>
    <scope>NUCLEOTIDE SEQUENCE [LARGE SCALE GENOMIC DNA]</scope>
</reference>
<keyword evidence="4 5" id="KW-1015">Disulfide bond</keyword>
<protein>
    <submittedName>
        <fullName evidence="8">Trefoil factor 1</fullName>
    </submittedName>
</protein>
<gene>
    <name evidence="8" type="ORF">TREES_T100017902</name>
</gene>
<dbReference type="Gene3D" id="4.10.110.10">
    <property type="entry name" value="Spasmolytic Protein, domain 1"/>
    <property type="match status" value="1"/>
</dbReference>
<feature type="domain" description="P-type" evidence="7">
    <location>
        <begin position="26"/>
        <end position="69"/>
    </location>
</feature>
<dbReference type="InterPro" id="IPR000519">
    <property type="entry name" value="P_trefoil_dom"/>
</dbReference>
<feature type="signal peptide" evidence="6">
    <location>
        <begin position="1"/>
        <end position="21"/>
    </location>
</feature>
<dbReference type="GO" id="GO:0030277">
    <property type="term" value="P:maintenance of gastrointestinal epithelium"/>
    <property type="evidence" value="ECO:0007669"/>
    <property type="project" value="TreeGrafter"/>
</dbReference>
<dbReference type="PROSITE" id="PS00025">
    <property type="entry name" value="P_TREFOIL_1"/>
    <property type="match status" value="1"/>
</dbReference>
<evidence type="ECO:0000256" key="3">
    <source>
        <dbReference type="ARBA" id="ARBA00022729"/>
    </source>
</evidence>
<sequence>MEYKALCVLVLVFALALGTWAQDQTVTCTIAPRERQNCGYPGVTPSECKSKGCCFDDTVPRVPWCFQPALVNTPEDGWPWSLATTLGRAADTCCTCAVGPVLHHCSGFQYSKLA</sequence>
<evidence type="ECO:0000313" key="9">
    <source>
        <dbReference type="Proteomes" id="UP000011518"/>
    </source>
</evidence>
<dbReference type="PANTHER" id="PTHR13826">
    <property type="entry name" value="INTESTINAL TREFOIL FACTOR-RELATED"/>
    <property type="match status" value="1"/>
</dbReference>
<dbReference type="PROSITE" id="PS51448">
    <property type="entry name" value="P_TREFOIL_2"/>
    <property type="match status" value="1"/>
</dbReference>
<dbReference type="InParanoid" id="L9JRQ6"/>
<dbReference type="FunCoup" id="L9JRQ6">
    <property type="interactions" value="248"/>
</dbReference>
<feature type="chain" id="PRO_5003999248" evidence="6">
    <location>
        <begin position="22"/>
        <end position="114"/>
    </location>
</feature>
<feature type="disulfide bond" evidence="5">
    <location>
        <begin position="28"/>
        <end position="54"/>
    </location>
</feature>